<dbReference type="EMBL" id="LSRX01001256">
    <property type="protein sequence ID" value="OLP81707.1"/>
    <property type="molecule type" value="Genomic_DNA"/>
</dbReference>
<evidence type="ECO:0000256" key="2">
    <source>
        <dbReference type="SAM" id="MobiDB-lite"/>
    </source>
</evidence>
<feature type="region of interest" description="Disordered" evidence="2">
    <location>
        <begin position="424"/>
        <end position="471"/>
    </location>
</feature>
<sequence>MAPLVPSNGIPLPRASSVPVVVSRTRSPAQHLRTIYIRSKTPVRFLGAITSRDGLPPRLPSVARAPSPRVAPLCQASLPVDREALRNEQRESRARRSGGRRSGLESLERQVTQAVKIAAASSPERPSSERLSNIESQMKQLTEHLEAGQQRSQELLDTRLKELQAVTDEAAKNAVASQLANHADHVEGQMAHIMGHLEAQQQRSQELFDTRFRELQARMDEHAKQFSNRVGNIDGQMSRLVGCLEVQQQQSQDLLETFRELQAMQVERLFANLRKKGHVEEQQSQELFDTRFRELQARMDEHAKQFSKRIEIVDSQMSSLVGRLEAQQQTQELWDTRLKELQAFTDEAVKNAVASQLTNCMDRIDGQMAHMLGHLEEQQQHSQELWDTRVRELQAIAEEAAHTVAASQLTEHVGSIDRHLVAQASEGSAVREEPGQSGQAASGVEPASTSLPTLLTHGPQEPQESSRRRPSRVLQHCRGLFCAVSTEAQSLWHSGVQSFGLSQEAKSLLRESSRQVEAEAAQSAVLAQELLAQYRKDHGHDPADGAQLRQFAQHRGHNLPFRAAQRALR</sequence>
<comment type="caution">
    <text evidence="3">The sequence shown here is derived from an EMBL/GenBank/DDBJ whole genome shotgun (WGS) entry which is preliminary data.</text>
</comment>
<evidence type="ECO:0000313" key="3">
    <source>
        <dbReference type="EMBL" id="OLP81707.1"/>
    </source>
</evidence>
<protein>
    <submittedName>
        <fullName evidence="3">Uncharacterized protein</fullName>
    </submittedName>
</protein>
<accession>A0A1Q9CFS7</accession>
<gene>
    <name evidence="3" type="ORF">AK812_SmicGene37726</name>
</gene>
<keyword evidence="4" id="KW-1185">Reference proteome</keyword>
<organism evidence="3 4">
    <name type="scientific">Symbiodinium microadriaticum</name>
    <name type="common">Dinoflagellate</name>
    <name type="synonym">Zooxanthella microadriatica</name>
    <dbReference type="NCBI Taxonomy" id="2951"/>
    <lineage>
        <taxon>Eukaryota</taxon>
        <taxon>Sar</taxon>
        <taxon>Alveolata</taxon>
        <taxon>Dinophyceae</taxon>
        <taxon>Suessiales</taxon>
        <taxon>Symbiodiniaceae</taxon>
        <taxon>Symbiodinium</taxon>
    </lineage>
</organism>
<evidence type="ECO:0000256" key="1">
    <source>
        <dbReference type="SAM" id="Coils"/>
    </source>
</evidence>
<dbReference type="OrthoDB" id="10360061at2759"/>
<keyword evidence="1" id="KW-0175">Coiled coil</keyword>
<dbReference type="Proteomes" id="UP000186817">
    <property type="component" value="Unassembled WGS sequence"/>
</dbReference>
<dbReference type="AlphaFoldDB" id="A0A1Q9CFS7"/>
<name>A0A1Q9CFS7_SYMMI</name>
<feature type="compositionally biased region" description="Basic and acidic residues" evidence="2">
    <location>
        <begin position="85"/>
        <end position="94"/>
    </location>
</feature>
<evidence type="ECO:0000313" key="4">
    <source>
        <dbReference type="Proteomes" id="UP000186817"/>
    </source>
</evidence>
<feature type="coiled-coil region" evidence="1">
    <location>
        <begin position="131"/>
        <end position="158"/>
    </location>
</feature>
<feature type="region of interest" description="Disordered" evidence="2">
    <location>
        <begin position="85"/>
        <end position="109"/>
    </location>
</feature>
<proteinExistence type="predicted"/>
<reference evidence="3 4" key="1">
    <citation type="submission" date="2016-02" db="EMBL/GenBank/DDBJ databases">
        <title>Genome analysis of coral dinoflagellate symbionts highlights evolutionary adaptations to a symbiotic lifestyle.</title>
        <authorList>
            <person name="Aranda M."/>
            <person name="Li Y."/>
            <person name="Liew Y.J."/>
            <person name="Baumgarten S."/>
            <person name="Simakov O."/>
            <person name="Wilson M."/>
            <person name="Piel J."/>
            <person name="Ashoor H."/>
            <person name="Bougouffa S."/>
            <person name="Bajic V.B."/>
            <person name="Ryu T."/>
            <person name="Ravasi T."/>
            <person name="Bayer T."/>
            <person name="Micklem G."/>
            <person name="Kim H."/>
            <person name="Bhak J."/>
            <person name="Lajeunesse T.C."/>
            <person name="Voolstra C.R."/>
        </authorList>
    </citation>
    <scope>NUCLEOTIDE SEQUENCE [LARGE SCALE GENOMIC DNA]</scope>
    <source>
        <strain evidence="3 4">CCMP2467</strain>
    </source>
</reference>